<dbReference type="GO" id="GO:0006352">
    <property type="term" value="P:DNA-templated transcription initiation"/>
    <property type="evidence" value="ECO:0007669"/>
    <property type="project" value="InterPro"/>
</dbReference>
<comment type="caution">
    <text evidence="7">The sequence shown here is derived from an EMBL/GenBank/DDBJ whole genome shotgun (WGS) entry which is preliminary data.</text>
</comment>
<dbReference type="InterPro" id="IPR007627">
    <property type="entry name" value="RNA_pol_sigma70_r2"/>
</dbReference>
<dbReference type="Proteomes" id="UP000642920">
    <property type="component" value="Unassembled WGS sequence"/>
</dbReference>
<name>A0A937A8S4_9BACT</name>
<evidence type="ECO:0000259" key="5">
    <source>
        <dbReference type="Pfam" id="PF04542"/>
    </source>
</evidence>
<protein>
    <submittedName>
        <fullName evidence="7">Sigma-70 family RNA polymerase sigma factor</fullName>
    </submittedName>
</protein>
<dbReference type="PANTHER" id="PTHR43133:SF45">
    <property type="entry name" value="RNA POLYMERASE ECF-TYPE SIGMA FACTOR"/>
    <property type="match status" value="1"/>
</dbReference>
<dbReference type="InterPro" id="IPR014284">
    <property type="entry name" value="RNA_pol_sigma-70_dom"/>
</dbReference>
<dbReference type="GO" id="GO:0016987">
    <property type="term" value="F:sigma factor activity"/>
    <property type="evidence" value="ECO:0007669"/>
    <property type="project" value="UniProtKB-KW"/>
</dbReference>
<evidence type="ECO:0000259" key="6">
    <source>
        <dbReference type="Pfam" id="PF08281"/>
    </source>
</evidence>
<dbReference type="InterPro" id="IPR036388">
    <property type="entry name" value="WH-like_DNA-bd_sf"/>
</dbReference>
<dbReference type="Gene3D" id="1.10.10.10">
    <property type="entry name" value="Winged helix-like DNA-binding domain superfamily/Winged helix DNA-binding domain"/>
    <property type="match status" value="1"/>
</dbReference>
<feature type="domain" description="RNA polymerase sigma-70 region 2" evidence="5">
    <location>
        <begin position="9"/>
        <end position="76"/>
    </location>
</feature>
<gene>
    <name evidence="7" type="ORF">JKP34_04195</name>
</gene>
<dbReference type="AlphaFoldDB" id="A0A937A8S4"/>
<keyword evidence="4" id="KW-0804">Transcription</keyword>
<evidence type="ECO:0000256" key="4">
    <source>
        <dbReference type="ARBA" id="ARBA00023163"/>
    </source>
</evidence>
<reference evidence="7" key="1">
    <citation type="submission" date="2021-01" db="EMBL/GenBank/DDBJ databases">
        <title>Marivirga sp. nov., isolated from intertidal surface sediments.</title>
        <authorList>
            <person name="Zhang M."/>
        </authorList>
    </citation>
    <scope>NUCLEOTIDE SEQUENCE</scope>
    <source>
        <strain evidence="7">SM1354</strain>
    </source>
</reference>
<sequence>MKKVDFKTLLEENKNIIGKICRAYANDEEEFQDYFQEVSLQIWKAYDSFKGHSKISTWIYRIALNVCLSELRKEKKRVDTHEYQPNYDIADDVDDHQQERVNALYAAIKTLKKTDRAIILLYLEDKSYKEMANILGITTTNIGVKINRLKQELKSKMYAG</sequence>
<dbReference type="RefSeq" id="WP_201918010.1">
    <property type="nucleotide sequence ID" value="NZ_JAERQG010000001.1"/>
</dbReference>
<dbReference type="Gene3D" id="1.10.1740.10">
    <property type="match status" value="1"/>
</dbReference>
<keyword evidence="8" id="KW-1185">Reference proteome</keyword>
<dbReference type="InterPro" id="IPR013249">
    <property type="entry name" value="RNA_pol_sigma70_r4_t2"/>
</dbReference>
<dbReference type="SUPFAM" id="SSF88659">
    <property type="entry name" value="Sigma3 and sigma4 domains of RNA polymerase sigma factors"/>
    <property type="match status" value="1"/>
</dbReference>
<evidence type="ECO:0000256" key="1">
    <source>
        <dbReference type="ARBA" id="ARBA00010641"/>
    </source>
</evidence>
<dbReference type="GO" id="GO:0003677">
    <property type="term" value="F:DNA binding"/>
    <property type="evidence" value="ECO:0007669"/>
    <property type="project" value="InterPro"/>
</dbReference>
<dbReference type="InterPro" id="IPR013324">
    <property type="entry name" value="RNA_pol_sigma_r3/r4-like"/>
</dbReference>
<feature type="domain" description="RNA polymerase sigma factor 70 region 4 type 2" evidence="6">
    <location>
        <begin position="103"/>
        <end position="153"/>
    </location>
</feature>
<dbReference type="EMBL" id="JAERQG010000001">
    <property type="protein sequence ID" value="MBL0764441.1"/>
    <property type="molecule type" value="Genomic_DNA"/>
</dbReference>
<dbReference type="Pfam" id="PF08281">
    <property type="entry name" value="Sigma70_r4_2"/>
    <property type="match status" value="1"/>
</dbReference>
<evidence type="ECO:0000313" key="8">
    <source>
        <dbReference type="Proteomes" id="UP000642920"/>
    </source>
</evidence>
<accession>A0A937A8S4</accession>
<dbReference type="InterPro" id="IPR039425">
    <property type="entry name" value="RNA_pol_sigma-70-like"/>
</dbReference>
<dbReference type="PANTHER" id="PTHR43133">
    <property type="entry name" value="RNA POLYMERASE ECF-TYPE SIGMA FACTO"/>
    <property type="match status" value="1"/>
</dbReference>
<comment type="similarity">
    <text evidence="1">Belongs to the sigma-70 factor family. ECF subfamily.</text>
</comment>
<proteinExistence type="inferred from homology"/>
<dbReference type="SUPFAM" id="SSF88946">
    <property type="entry name" value="Sigma2 domain of RNA polymerase sigma factors"/>
    <property type="match status" value="1"/>
</dbReference>
<keyword evidence="2" id="KW-0805">Transcription regulation</keyword>
<evidence type="ECO:0000256" key="3">
    <source>
        <dbReference type="ARBA" id="ARBA00023082"/>
    </source>
</evidence>
<dbReference type="NCBIfam" id="TIGR02937">
    <property type="entry name" value="sigma70-ECF"/>
    <property type="match status" value="1"/>
</dbReference>
<organism evidence="7 8">
    <name type="scientific">Marivirga atlantica</name>
    <dbReference type="NCBI Taxonomy" id="1548457"/>
    <lineage>
        <taxon>Bacteria</taxon>
        <taxon>Pseudomonadati</taxon>
        <taxon>Bacteroidota</taxon>
        <taxon>Cytophagia</taxon>
        <taxon>Cytophagales</taxon>
        <taxon>Marivirgaceae</taxon>
        <taxon>Marivirga</taxon>
    </lineage>
</organism>
<evidence type="ECO:0000256" key="2">
    <source>
        <dbReference type="ARBA" id="ARBA00023015"/>
    </source>
</evidence>
<evidence type="ECO:0000313" key="7">
    <source>
        <dbReference type="EMBL" id="MBL0764441.1"/>
    </source>
</evidence>
<keyword evidence="3" id="KW-0731">Sigma factor</keyword>
<dbReference type="InterPro" id="IPR013325">
    <property type="entry name" value="RNA_pol_sigma_r2"/>
</dbReference>
<dbReference type="Pfam" id="PF04542">
    <property type="entry name" value="Sigma70_r2"/>
    <property type="match status" value="1"/>
</dbReference>